<dbReference type="InterPro" id="IPR011990">
    <property type="entry name" value="TPR-like_helical_dom_sf"/>
</dbReference>
<dbReference type="RefSeq" id="WP_415865330.1">
    <property type="nucleotide sequence ID" value="NZ_CP134537.1"/>
</dbReference>
<protein>
    <recommendedName>
        <fullName evidence="3">Tetratricopeptide repeat protein</fullName>
    </recommendedName>
</protein>
<gene>
    <name evidence="1" type="ORF">RHP51_16705</name>
</gene>
<name>A0ABY9XS01_9FLAO</name>
<proteinExistence type="predicted"/>
<evidence type="ECO:0000313" key="2">
    <source>
        <dbReference type="Proteomes" id="UP001302806"/>
    </source>
</evidence>
<dbReference type="SUPFAM" id="SSF48452">
    <property type="entry name" value="TPR-like"/>
    <property type="match status" value="1"/>
</dbReference>
<sequence>MNLYLSLYMFKNYFFIVLLTLFCLKTSGQTKSFKKQLDSIQALRQLSKNTDLDIEARIQYAKKASELSYITQVDSVILKTRINLAWTYMQSKKYSRKSIKLNNENLKTANKFNDSFSIACINSDLGYAYHHLEKSDSAYYYYNKSLKIFKYFKSLDSNENYINQSLILLNIAYLQKSERDYIGGQVNIIKAINLLLKTSKTEKSLQILWGLYNNLALNLDELKEYEKYFSVL</sequence>
<reference evidence="1 2" key="1">
    <citation type="submission" date="2023-09" db="EMBL/GenBank/DDBJ databases">
        <title>Thalassobella suaedae gen. nov., sp. nov., a marine bacterium of the family Flavobacteriaceae isolated from a halophyte Suaeda japonica.</title>
        <authorList>
            <person name="Lee S.Y."/>
            <person name="Hwang C.Y."/>
        </authorList>
    </citation>
    <scope>NUCLEOTIDE SEQUENCE [LARGE SCALE GENOMIC DNA]</scope>
    <source>
        <strain evidence="1 2">HL-DH14</strain>
    </source>
</reference>
<evidence type="ECO:0008006" key="3">
    <source>
        <dbReference type="Google" id="ProtNLM"/>
    </source>
</evidence>
<dbReference type="EMBL" id="CP134537">
    <property type="protein sequence ID" value="WNH08706.1"/>
    <property type="molecule type" value="Genomic_DNA"/>
</dbReference>
<dbReference type="Proteomes" id="UP001302806">
    <property type="component" value="Chromosome"/>
</dbReference>
<dbReference type="Gene3D" id="1.25.40.10">
    <property type="entry name" value="Tetratricopeptide repeat domain"/>
    <property type="match status" value="1"/>
</dbReference>
<evidence type="ECO:0000313" key="1">
    <source>
        <dbReference type="EMBL" id="WNH08706.1"/>
    </source>
</evidence>
<organism evidence="1 2">
    <name type="scientific">Thalassobellus suaedae</name>
    <dbReference type="NCBI Taxonomy" id="3074124"/>
    <lineage>
        <taxon>Bacteria</taxon>
        <taxon>Pseudomonadati</taxon>
        <taxon>Bacteroidota</taxon>
        <taxon>Flavobacteriia</taxon>
        <taxon>Flavobacteriales</taxon>
        <taxon>Flavobacteriaceae</taxon>
        <taxon>Thalassobellus</taxon>
    </lineage>
</organism>
<accession>A0ABY9XS01</accession>